<organism evidence="1">
    <name type="scientific">marine sediment metagenome</name>
    <dbReference type="NCBI Taxonomy" id="412755"/>
    <lineage>
        <taxon>unclassified sequences</taxon>
        <taxon>metagenomes</taxon>
        <taxon>ecological metagenomes</taxon>
    </lineage>
</organism>
<feature type="non-terminal residue" evidence="1">
    <location>
        <position position="1"/>
    </location>
</feature>
<name>X1T926_9ZZZZ</name>
<dbReference type="Gene3D" id="3.20.20.140">
    <property type="entry name" value="Metal-dependent hydrolases"/>
    <property type="match status" value="1"/>
</dbReference>
<sequence length="175" mass="19777">NKKSSCNSRHDFLKKTASGSFALFGSQKVFLEKKRRALERAVSSNNSRINPEATASKEAIFSESNRKPGIHFSSIVINHTCPFVSPAMDDDYVKKLQEGGITLAMSTVASIHQFRGAIDQIIAFYERLENDNKLLFITQVDDIYRAKKEKKSGCWFSFSEFTACGVRYKASRYLL</sequence>
<dbReference type="EMBL" id="BARW01007544">
    <property type="protein sequence ID" value="GAI87906.1"/>
    <property type="molecule type" value="Genomic_DNA"/>
</dbReference>
<dbReference type="AlphaFoldDB" id="X1T926"/>
<proteinExistence type="predicted"/>
<gene>
    <name evidence="1" type="ORF">S12H4_15670</name>
</gene>
<accession>X1T926</accession>
<comment type="caution">
    <text evidence="1">The sequence shown here is derived from an EMBL/GenBank/DDBJ whole genome shotgun (WGS) entry which is preliminary data.</text>
</comment>
<evidence type="ECO:0000313" key="1">
    <source>
        <dbReference type="EMBL" id="GAI87906.1"/>
    </source>
</evidence>
<reference evidence="1" key="1">
    <citation type="journal article" date="2014" name="Front. Microbiol.">
        <title>High frequency of phylogenetically diverse reductive dehalogenase-homologous genes in deep subseafloor sedimentary metagenomes.</title>
        <authorList>
            <person name="Kawai M."/>
            <person name="Futagami T."/>
            <person name="Toyoda A."/>
            <person name="Takaki Y."/>
            <person name="Nishi S."/>
            <person name="Hori S."/>
            <person name="Arai W."/>
            <person name="Tsubouchi T."/>
            <person name="Morono Y."/>
            <person name="Uchiyama I."/>
            <person name="Ito T."/>
            <person name="Fujiyama A."/>
            <person name="Inagaki F."/>
            <person name="Takami H."/>
        </authorList>
    </citation>
    <scope>NUCLEOTIDE SEQUENCE</scope>
    <source>
        <strain evidence="1">Expedition CK06-06</strain>
    </source>
</reference>
<protein>
    <submittedName>
        <fullName evidence="1">Uncharacterized protein</fullName>
    </submittedName>
</protein>